<comment type="caution">
    <text evidence="5">The sequence shown here is derived from an EMBL/GenBank/DDBJ whole genome shotgun (WGS) entry which is preliminary data.</text>
</comment>
<feature type="domain" description="Type I restriction modification DNA specificity" evidence="4">
    <location>
        <begin position="269"/>
        <end position="433"/>
    </location>
</feature>
<dbReference type="PANTHER" id="PTHR30408">
    <property type="entry name" value="TYPE-1 RESTRICTION ENZYME ECOKI SPECIFICITY PROTEIN"/>
    <property type="match status" value="1"/>
</dbReference>
<name>A0A8J6P6Z3_9BACT</name>
<dbReference type="GO" id="GO:0004519">
    <property type="term" value="F:endonuclease activity"/>
    <property type="evidence" value="ECO:0007669"/>
    <property type="project" value="UniProtKB-KW"/>
</dbReference>
<feature type="domain" description="Type I restriction modification DNA specificity" evidence="4">
    <location>
        <begin position="87"/>
        <end position="188"/>
    </location>
</feature>
<comment type="similarity">
    <text evidence="1">Belongs to the type-I restriction system S methylase family.</text>
</comment>
<evidence type="ECO:0000256" key="3">
    <source>
        <dbReference type="ARBA" id="ARBA00023125"/>
    </source>
</evidence>
<dbReference type="GO" id="GO:0003677">
    <property type="term" value="F:DNA binding"/>
    <property type="evidence" value="ECO:0007669"/>
    <property type="project" value="UniProtKB-KW"/>
</dbReference>
<evidence type="ECO:0000313" key="6">
    <source>
        <dbReference type="Proteomes" id="UP000605201"/>
    </source>
</evidence>
<keyword evidence="2" id="KW-0680">Restriction system</keyword>
<dbReference type="PANTHER" id="PTHR30408:SF12">
    <property type="entry name" value="TYPE I RESTRICTION ENZYME MJAVIII SPECIFICITY SUBUNIT"/>
    <property type="match status" value="1"/>
</dbReference>
<organism evidence="5 6">
    <name type="scientific">Candidatus Desulfatibia vada</name>
    <dbReference type="NCBI Taxonomy" id="2841696"/>
    <lineage>
        <taxon>Bacteria</taxon>
        <taxon>Pseudomonadati</taxon>
        <taxon>Thermodesulfobacteriota</taxon>
        <taxon>Desulfobacteria</taxon>
        <taxon>Desulfobacterales</taxon>
        <taxon>Desulfobacterales incertae sedis</taxon>
        <taxon>Candidatus Desulfatibia</taxon>
    </lineage>
</organism>
<dbReference type="InterPro" id="IPR052021">
    <property type="entry name" value="Type-I_RS_S_subunit"/>
</dbReference>
<keyword evidence="5" id="KW-0378">Hydrolase</keyword>
<evidence type="ECO:0000259" key="4">
    <source>
        <dbReference type="Pfam" id="PF01420"/>
    </source>
</evidence>
<reference evidence="5 6" key="1">
    <citation type="submission" date="2020-08" db="EMBL/GenBank/DDBJ databases">
        <title>Bridging the membrane lipid divide: bacteria of the FCB group superphylum have the potential to synthesize archaeal ether lipids.</title>
        <authorList>
            <person name="Villanueva L."/>
            <person name="Von Meijenfeldt F.A.B."/>
            <person name="Westbye A.B."/>
            <person name="Yadav S."/>
            <person name="Hopmans E.C."/>
            <person name="Dutilh B.E."/>
            <person name="Sinninghe Damste J.S."/>
        </authorList>
    </citation>
    <scope>NUCLEOTIDE SEQUENCE [LARGE SCALE GENOMIC DNA]</scope>
    <source>
        <strain evidence="5">NIOZ-UU17</strain>
    </source>
</reference>
<accession>A0A8J6P6Z3</accession>
<protein>
    <submittedName>
        <fullName evidence="5">Restriction endonuclease subunit S</fullName>
    </submittedName>
</protein>
<dbReference type="Gene3D" id="3.90.220.20">
    <property type="entry name" value="DNA methylase specificity domains"/>
    <property type="match status" value="2"/>
</dbReference>
<keyword evidence="5" id="KW-0540">Nuclease</keyword>
<evidence type="ECO:0000256" key="2">
    <source>
        <dbReference type="ARBA" id="ARBA00022747"/>
    </source>
</evidence>
<keyword evidence="3" id="KW-0238">DNA-binding</keyword>
<keyword evidence="5" id="KW-0255">Endonuclease</keyword>
<dbReference type="Proteomes" id="UP000605201">
    <property type="component" value="Unassembled WGS sequence"/>
</dbReference>
<proteinExistence type="inferred from homology"/>
<gene>
    <name evidence="5" type="ORF">H8D96_17870</name>
</gene>
<dbReference type="GO" id="GO:0009307">
    <property type="term" value="P:DNA restriction-modification system"/>
    <property type="evidence" value="ECO:0007669"/>
    <property type="project" value="UniProtKB-KW"/>
</dbReference>
<dbReference type="EMBL" id="JACNIG010000334">
    <property type="protein sequence ID" value="MBC8433781.1"/>
    <property type="molecule type" value="Genomic_DNA"/>
</dbReference>
<dbReference type="Pfam" id="PF01420">
    <property type="entry name" value="Methylase_S"/>
    <property type="match status" value="2"/>
</dbReference>
<evidence type="ECO:0000256" key="1">
    <source>
        <dbReference type="ARBA" id="ARBA00010923"/>
    </source>
</evidence>
<dbReference type="SUPFAM" id="SSF116734">
    <property type="entry name" value="DNA methylase specificity domain"/>
    <property type="match status" value="2"/>
</dbReference>
<dbReference type="AlphaFoldDB" id="A0A8J6P6Z3"/>
<evidence type="ECO:0000313" key="5">
    <source>
        <dbReference type="EMBL" id="MBC8433781.1"/>
    </source>
</evidence>
<sequence length="458" mass="51972">MVGIEKLPKAFSVSFQDLTLWNVGAQFKAKWGWPSEVLKPLSDVLVRRIDPLENNTSPNFLVTLLTIHFDGSIETRNPVPRKTIKGKLFKVFPGDVVFSKIDVRNGAIALVPEGIENCCVTSEFPVYSVNTELAIPQYIKLLFRTKAFMRILNSMISGASGRKRIQPSQLESVEIPIPRLDIQHKIIKHWGKSETTRISLINQIVSMRSAADNCLLKALGIKIPLPKPLRGVVIQSWKKYERWDTFFYRPDFLELECQFDNLNVALFSDIAHVSSRPWKRSDFPSGKFRYIEISSVSKDHGIRNVKDVMINNAPSRATTLVKEGDLIISTTRPYLGAFAIVDKSYDSCVCSSGFALIDYVNEKVINKNFLLAFLKSQAGLRQFERRMTGGLYPAIVKDELMKIKVPIVLMDTQEKILIKIQEVESIINEKNRNATRLKKKTKTEIEDMILGLRPVEGI</sequence>
<dbReference type="InterPro" id="IPR000055">
    <property type="entry name" value="Restrct_endonuc_typeI_TRD"/>
</dbReference>
<dbReference type="InterPro" id="IPR044946">
    <property type="entry name" value="Restrct_endonuc_typeI_TRD_sf"/>
</dbReference>